<dbReference type="EMBL" id="LYDR01000039">
    <property type="protein sequence ID" value="ODA34883.1"/>
    <property type="molecule type" value="Genomic_DNA"/>
</dbReference>
<evidence type="ECO:0008006" key="4">
    <source>
        <dbReference type="Google" id="ProtNLM"/>
    </source>
</evidence>
<keyword evidence="1" id="KW-0175">Coiled coil</keyword>
<dbReference type="OrthoDB" id="9146593at2"/>
<evidence type="ECO:0000313" key="3">
    <source>
        <dbReference type="Proteomes" id="UP000094828"/>
    </source>
</evidence>
<comment type="caution">
    <text evidence="2">The sequence shown here is derived from an EMBL/GenBank/DDBJ whole genome shotgun (WGS) entry which is preliminary data.</text>
</comment>
<reference evidence="2 3" key="1">
    <citation type="submission" date="2016-05" db="EMBL/GenBank/DDBJ databases">
        <title>Genomic and physiological characterization of Planctopirus sp. isolated from fresh water lake.</title>
        <authorList>
            <person name="Subhash Y."/>
            <person name="Ramana C."/>
        </authorList>
    </citation>
    <scope>NUCLEOTIDE SEQUENCE [LARGE SCALE GENOMIC DNA]</scope>
    <source>
        <strain evidence="2 3">JC280</strain>
    </source>
</reference>
<dbReference type="InterPro" id="IPR011447">
    <property type="entry name" value="DUF1552"/>
</dbReference>
<sequence length="456" mass="49834">MNINKLSRWQSAVDRRTMLKGLGVTMSLPVLEAMLPAHVATAEAAMASTAMNRMAFVFVPNGVVMDSWQPVKEGAGFSLPPSLEPLAKVKEKLNVMSHLAQNNARALGDGPGDHARSAATFLTGVHPRKTAGADIQAGVSVDQLAAAQIGAATKLPSLELGLEGGRNAGQCDSGYSCAYSNTISWKSPTTPMAKEIRPKLVFERLFGGGVDEIKNRKKRDHYRQSILDMVQADADQLQQKLGKTDRRKLDEYFTSVREIEQRLERAASDSAKIVIPDMDLPDGVPKDQVVHTRLMFDLLALAFQTDSTRIATLMLSNEGSNRSYSVVGVNEGHHQISHHQKKAENLEKLRKVDRHLITQFAYFLEKLDSMKEGDGTVLDHSMIVYGSAIGDGDRHNHNDLPVLLAGGGSGRIDTGRHLVYPKDTPLNNLFLSMLDFMGVSADRLGDSTGRLDKLKA</sequence>
<feature type="coiled-coil region" evidence="1">
    <location>
        <begin position="227"/>
        <end position="269"/>
    </location>
</feature>
<dbReference type="AlphaFoldDB" id="A0A1C3ENQ2"/>
<protein>
    <recommendedName>
        <fullName evidence="4">DUF1552 domain-containing protein</fullName>
    </recommendedName>
</protein>
<dbReference type="InterPro" id="IPR006311">
    <property type="entry name" value="TAT_signal"/>
</dbReference>
<dbReference type="Proteomes" id="UP000094828">
    <property type="component" value="Unassembled WGS sequence"/>
</dbReference>
<evidence type="ECO:0000256" key="1">
    <source>
        <dbReference type="SAM" id="Coils"/>
    </source>
</evidence>
<dbReference type="RefSeq" id="WP_068846375.1">
    <property type="nucleotide sequence ID" value="NZ_LYDR01000039.1"/>
</dbReference>
<dbReference type="PROSITE" id="PS51318">
    <property type="entry name" value="TAT"/>
    <property type="match status" value="1"/>
</dbReference>
<accession>A0A1C3ENQ2</accession>
<keyword evidence="3" id="KW-1185">Reference proteome</keyword>
<proteinExistence type="predicted"/>
<organism evidence="2 3">
    <name type="scientific">Planctopirus hydrillae</name>
    <dbReference type="NCBI Taxonomy" id="1841610"/>
    <lineage>
        <taxon>Bacteria</taxon>
        <taxon>Pseudomonadati</taxon>
        <taxon>Planctomycetota</taxon>
        <taxon>Planctomycetia</taxon>
        <taxon>Planctomycetales</taxon>
        <taxon>Planctomycetaceae</taxon>
        <taxon>Planctopirus</taxon>
    </lineage>
</organism>
<gene>
    <name evidence="2" type="ORF">A6X21_04335</name>
</gene>
<name>A0A1C3ENQ2_9PLAN</name>
<dbReference type="STRING" id="1841610.A6X21_04335"/>
<evidence type="ECO:0000313" key="2">
    <source>
        <dbReference type="EMBL" id="ODA34883.1"/>
    </source>
</evidence>
<dbReference type="Pfam" id="PF07586">
    <property type="entry name" value="HXXSHH"/>
    <property type="match status" value="1"/>
</dbReference>